<evidence type="ECO:0000313" key="1">
    <source>
        <dbReference type="EMBL" id="KRZ17885.1"/>
    </source>
</evidence>
<proteinExistence type="predicted"/>
<evidence type="ECO:0000313" key="2">
    <source>
        <dbReference type="Proteomes" id="UP000055024"/>
    </source>
</evidence>
<name>A0A0V1I4W8_9BILA</name>
<keyword evidence="2" id="KW-1185">Reference proteome</keyword>
<organism evidence="1 2">
    <name type="scientific">Trichinella zimbabwensis</name>
    <dbReference type="NCBI Taxonomy" id="268475"/>
    <lineage>
        <taxon>Eukaryota</taxon>
        <taxon>Metazoa</taxon>
        <taxon>Ecdysozoa</taxon>
        <taxon>Nematoda</taxon>
        <taxon>Enoplea</taxon>
        <taxon>Dorylaimia</taxon>
        <taxon>Trichinellida</taxon>
        <taxon>Trichinellidae</taxon>
        <taxon>Trichinella</taxon>
    </lineage>
</organism>
<reference evidence="1 2" key="1">
    <citation type="submission" date="2015-01" db="EMBL/GenBank/DDBJ databases">
        <title>Evolution of Trichinella species and genotypes.</title>
        <authorList>
            <person name="Korhonen P.K."/>
            <person name="Edoardo P."/>
            <person name="Giuseppe L.R."/>
            <person name="Gasser R.B."/>
        </authorList>
    </citation>
    <scope>NUCLEOTIDE SEQUENCE [LARGE SCALE GENOMIC DNA]</scope>
    <source>
        <strain evidence="1">ISS1029</strain>
    </source>
</reference>
<dbReference type="EMBL" id="JYDP01000005">
    <property type="protein sequence ID" value="KRZ17885.1"/>
    <property type="molecule type" value="Genomic_DNA"/>
</dbReference>
<accession>A0A0V1I4W8</accession>
<protein>
    <submittedName>
        <fullName evidence="1">Uncharacterized protein</fullName>
    </submittedName>
</protein>
<comment type="caution">
    <text evidence="1">The sequence shown here is derived from an EMBL/GenBank/DDBJ whole genome shotgun (WGS) entry which is preliminary data.</text>
</comment>
<gene>
    <name evidence="1" type="ORF">T11_9242</name>
</gene>
<dbReference type="Proteomes" id="UP000055024">
    <property type="component" value="Unassembled WGS sequence"/>
</dbReference>
<sequence length="139" mass="16539">MTKRCMIWRAFTCHRGKAILHSTFHIQSFPFRYKIKMEIFISNIINSFDSLLYESRELLQLYDGNVGAQQSYNRRQSCIQFRSCHETFENICILLCQSKSADKLETIIIMFSFDRSISDLNEYVFNYQLFGLLEKKVYA</sequence>
<dbReference type="AlphaFoldDB" id="A0A0V1I4W8"/>